<dbReference type="Pfam" id="PF02784">
    <property type="entry name" value="Orn_Arg_deC_N"/>
    <property type="match status" value="2"/>
</dbReference>
<dbReference type="GO" id="GO:0009089">
    <property type="term" value="P:lysine biosynthetic process via diaminopimelate"/>
    <property type="evidence" value="ECO:0007669"/>
    <property type="project" value="InterPro"/>
</dbReference>
<keyword evidence="2" id="KW-0210">Decarboxylase</keyword>
<dbReference type="InterPro" id="IPR000183">
    <property type="entry name" value="Orn/DAP/Arg_de-COase"/>
</dbReference>
<dbReference type="Gene3D" id="2.40.37.10">
    <property type="entry name" value="Lyase, Ornithine Decarboxylase, Chain A, domain 1"/>
    <property type="match status" value="1"/>
</dbReference>
<comment type="similarity">
    <text evidence="6">Belongs to the Orn/Lys/Arg decarboxylase class-II family.</text>
</comment>
<dbReference type="PRINTS" id="PR01179">
    <property type="entry name" value="ODADCRBXLASE"/>
</dbReference>
<dbReference type="Proteomes" id="UP001208570">
    <property type="component" value="Unassembled WGS sequence"/>
</dbReference>
<dbReference type="SUPFAM" id="SSF50621">
    <property type="entry name" value="Alanine racemase C-terminal domain-like"/>
    <property type="match status" value="1"/>
</dbReference>
<evidence type="ECO:0000256" key="1">
    <source>
        <dbReference type="ARBA" id="ARBA00001933"/>
    </source>
</evidence>
<dbReference type="PANTHER" id="PTHR43727:SF2">
    <property type="entry name" value="GROUP IV DECARBOXYLASE"/>
    <property type="match status" value="1"/>
</dbReference>
<name>A0AAD9J4C9_9ANNE</name>
<dbReference type="InterPro" id="IPR022644">
    <property type="entry name" value="De-COase2_N"/>
</dbReference>
<evidence type="ECO:0000256" key="5">
    <source>
        <dbReference type="PIRSR" id="PIRSR600183-50"/>
    </source>
</evidence>
<sequence>MMDASTDGFHFSKHFHVTDGFLYCEGVRIKSLQDSLEDVLDQPSPFYVYSKQQLADNIDAYKSTLEKLGIKHLLGYAVKANYNPWILKTVRDRGCTAVTVNGHETQLALDTGMIGPNIIYNGNGKSRWELELAVDNECMIGVDSEFDLRHIADNVHPYLATGIGDSKFGLEDKLLNDLLPFIEDDVYLNLVGLHCHLGSTIDNLETFSQCLDVMLDKIEYIKKKGFDNVQYLSMGGGLGIDYKIHETIPSPVDLINRVKDRMRMNNDLCLMLEPGRSLVGSAVLLITKVIGCKKNRNKKYIVVDGSMTEVIRPSMYGAYHHLELVEPTQNVCKQREAFDVVGPVCECADFLGKDRWLVPPHEGCGLAVFDVGAYCASMGSNYNLRVS</sequence>
<organism evidence="9 10">
    <name type="scientific">Paralvinella palmiformis</name>
    <dbReference type="NCBI Taxonomy" id="53620"/>
    <lineage>
        <taxon>Eukaryota</taxon>
        <taxon>Metazoa</taxon>
        <taxon>Spiralia</taxon>
        <taxon>Lophotrochozoa</taxon>
        <taxon>Annelida</taxon>
        <taxon>Polychaeta</taxon>
        <taxon>Sedentaria</taxon>
        <taxon>Canalipalpata</taxon>
        <taxon>Terebellida</taxon>
        <taxon>Terebelliformia</taxon>
        <taxon>Alvinellidae</taxon>
        <taxon>Paralvinella</taxon>
    </lineage>
</organism>
<evidence type="ECO:0000256" key="2">
    <source>
        <dbReference type="ARBA" id="ARBA00022793"/>
    </source>
</evidence>
<feature type="modified residue" description="N6-(pyridoxal phosphate)lysine" evidence="5">
    <location>
        <position position="79"/>
    </location>
</feature>
<evidence type="ECO:0000313" key="9">
    <source>
        <dbReference type="EMBL" id="KAK2145903.1"/>
    </source>
</evidence>
<keyword evidence="4" id="KW-0456">Lyase</keyword>
<dbReference type="InterPro" id="IPR009006">
    <property type="entry name" value="Ala_racemase/Decarboxylase_C"/>
</dbReference>
<dbReference type="Pfam" id="PF00278">
    <property type="entry name" value="Orn_DAP_Arg_deC"/>
    <property type="match status" value="1"/>
</dbReference>
<dbReference type="InterPro" id="IPR022657">
    <property type="entry name" value="De-COase2_CS"/>
</dbReference>
<comment type="cofactor">
    <cofactor evidence="1 5">
        <name>pyridoxal 5'-phosphate</name>
        <dbReference type="ChEBI" id="CHEBI:597326"/>
    </cofactor>
</comment>
<dbReference type="Gene3D" id="3.20.20.10">
    <property type="entry name" value="Alanine racemase"/>
    <property type="match status" value="1"/>
</dbReference>
<dbReference type="AlphaFoldDB" id="A0AAD9J4C9"/>
<feature type="domain" description="Orn/DAP/Arg decarboxylase 2 N-terminal" evidence="8">
    <location>
        <begin position="61"/>
        <end position="154"/>
    </location>
</feature>
<evidence type="ECO:0000313" key="10">
    <source>
        <dbReference type="Proteomes" id="UP001208570"/>
    </source>
</evidence>
<dbReference type="GO" id="GO:0008836">
    <property type="term" value="F:diaminopimelate decarboxylase activity"/>
    <property type="evidence" value="ECO:0007669"/>
    <property type="project" value="InterPro"/>
</dbReference>
<keyword evidence="3 5" id="KW-0663">Pyridoxal phosphate</keyword>
<accession>A0AAD9J4C9</accession>
<dbReference type="PANTHER" id="PTHR43727">
    <property type="entry name" value="DIAMINOPIMELATE DECARBOXYLASE"/>
    <property type="match status" value="1"/>
</dbReference>
<dbReference type="PROSITE" id="PS00879">
    <property type="entry name" value="ODR_DC_2_2"/>
    <property type="match status" value="1"/>
</dbReference>
<proteinExistence type="inferred from homology"/>
<evidence type="ECO:0000259" key="8">
    <source>
        <dbReference type="Pfam" id="PF02784"/>
    </source>
</evidence>
<dbReference type="CDD" id="cd06828">
    <property type="entry name" value="PLPDE_III_DapDC"/>
    <property type="match status" value="1"/>
</dbReference>
<reference evidence="9" key="1">
    <citation type="journal article" date="2023" name="Mol. Biol. Evol.">
        <title>Third-Generation Sequencing Reveals the Adaptive Role of the Epigenome in Three Deep-Sea Polychaetes.</title>
        <authorList>
            <person name="Perez M."/>
            <person name="Aroh O."/>
            <person name="Sun Y."/>
            <person name="Lan Y."/>
            <person name="Juniper S.K."/>
            <person name="Young C.R."/>
            <person name="Angers B."/>
            <person name="Qian P.Y."/>
        </authorList>
    </citation>
    <scope>NUCLEOTIDE SEQUENCE</scope>
    <source>
        <strain evidence="9">P08H-3</strain>
    </source>
</reference>
<dbReference type="InterPro" id="IPR002986">
    <property type="entry name" value="DAP_deCOOHase_LysA"/>
</dbReference>
<feature type="domain" description="Orn/DAP/Arg decarboxylase 2 C-terminal" evidence="7">
    <location>
        <begin position="46"/>
        <end position="372"/>
    </location>
</feature>
<feature type="active site" description="Proton donor" evidence="5">
    <location>
        <position position="345"/>
    </location>
</feature>
<dbReference type="SUPFAM" id="SSF51419">
    <property type="entry name" value="PLP-binding barrel"/>
    <property type="match status" value="1"/>
</dbReference>
<evidence type="ECO:0000256" key="3">
    <source>
        <dbReference type="ARBA" id="ARBA00022898"/>
    </source>
</evidence>
<feature type="domain" description="Orn/DAP/Arg decarboxylase 2 N-terminal" evidence="8">
    <location>
        <begin position="155"/>
        <end position="279"/>
    </location>
</feature>
<dbReference type="InterPro" id="IPR022643">
    <property type="entry name" value="De-COase2_C"/>
</dbReference>
<protein>
    <recommendedName>
        <fullName evidence="11">Diaminopimelate decarboxylase</fullName>
    </recommendedName>
</protein>
<evidence type="ECO:0008006" key="11">
    <source>
        <dbReference type="Google" id="ProtNLM"/>
    </source>
</evidence>
<comment type="caution">
    <text evidence="9">The sequence shown here is derived from an EMBL/GenBank/DDBJ whole genome shotgun (WGS) entry which is preliminary data.</text>
</comment>
<evidence type="ECO:0000259" key="7">
    <source>
        <dbReference type="Pfam" id="PF00278"/>
    </source>
</evidence>
<keyword evidence="10" id="KW-1185">Reference proteome</keyword>
<evidence type="ECO:0000256" key="6">
    <source>
        <dbReference type="RuleBase" id="RU003737"/>
    </source>
</evidence>
<dbReference type="EMBL" id="JAODUP010000648">
    <property type="protein sequence ID" value="KAK2145903.1"/>
    <property type="molecule type" value="Genomic_DNA"/>
</dbReference>
<gene>
    <name evidence="9" type="ORF">LSH36_648g01000</name>
</gene>
<dbReference type="InterPro" id="IPR029066">
    <property type="entry name" value="PLP-binding_barrel"/>
</dbReference>
<evidence type="ECO:0000256" key="4">
    <source>
        <dbReference type="ARBA" id="ARBA00023239"/>
    </source>
</evidence>